<organism evidence="2 3">
    <name type="scientific">Saccharothrix mutabilis subsp. mutabilis</name>
    <dbReference type="NCBI Taxonomy" id="66855"/>
    <lineage>
        <taxon>Bacteria</taxon>
        <taxon>Bacillati</taxon>
        <taxon>Actinomycetota</taxon>
        <taxon>Actinomycetes</taxon>
        <taxon>Pseudonocardiales</taxon>
        <taxon>Pseudonocardiaceae</taxon>
        <taxon>Saccharothrix</taxon>
    </lineage>
</organism>
<gene>
    <name evidence="2" type="ORF">GCM10010492_65120</name>
</gene>
<comment type="caution">
    <text evidence="2">The sequence shown here is derived from an EMBL/GenBank/DDBJ whole genome shotgun (WGS) entry which is preliminary data.</text>
</comment>
<evidence type="ECO:0000313" key="2">
    <source>
        <dbReference type="EMBL" id="GAA0255283.1"/>
    </source>
</evidence>
<dbReference type="EMBL" id="BAAABU010000023">
    <property type="protein sequence ID" value="GAA0255283.1"/>
    <property type="molecule type" value="Genomic_DNA"/>
</dbReference>
<reference evidence="3" key="1">
    <citation type="journal article" date="2019" name="Int. J. Syst. Evol. Microbiol.">
        <title>The Global Catalogue of Microorganisms (GCM) 10K type strain sequencing project: providing services to taxonomists for standard genome sequencing and annotation.</title>
        <authorList>
            <consortium name="The Broad Institute Genomics Platform"/>
            <consortium name="The Broad Institute Genome Sequencing Center for Infectious Disease"/>
            <person name="Wu L."/>
            <person name="Ma J."/>
        </authorList>
    </citation>
    <scope>NUCLEOTIDE SEQUENCE [LARGE SCALE GENOMIC DNA]</scope>
    <source>
        <strain evidence="3">JCM 3380</strain>
    </source>
</reference>
<evidence type="ECO:0000256" key="1">
    <source>
        <dbReference type="SAM" id="MobiDB-lite"/>
    </source>
</evidence>
<feature type="compositionally biased region" description="Basic and acidic residues" evidence="1">
    <location>
        <begin position="56"/>
        <end position="66"/>
    </location>
</feature>
<dbReference type="Proteomes" id="UP001500416">
    <property type="component" value="Unassembled WGS sequence"/>
</dbReference>
<dbReference type="RefSeq" id="WP_343938178.1">
    <property type="nucleotide sequence ID" value="NZ_BAAABU010000023.1"/>
</dbReference>
<accession>A0ABN0UMB0</accession>
<proteinExistence type="predicted"/>
<protein>
    <submittedName>
        <fullName evidence="2">Uncharacterized protein</fullName>
    </submittedName>
</protein>
<evidence type="ECO:0000313" key="3">
    <source>
        <dbReference type="Proteomes" id="UP001500416"/>
    </source>
</evidence>
<keyword evidence="3" id="KW-1185">Reference proteome</keyword>
<feature type="compositionally biased region" description="Pro residues" evidence="1">
    <location>
        <begin position="23"/>
        <end position="39"/>
    </location>
</feature>
<name>A0ABN0UMB0_9PSEU</name>
<feature type="region of interest" description="Disordered" evidence="1">
    <location>
        <begin position="1"/>
        <end position="66"/>
    </location>
</feature>
<sequence length="100" mass="10768">MTDGLVPPRCAARTCSPTGSRPKPAPAPRRPSRPRPAPAPSRADRRPRRAEQAAARARERAAELDGHHDRVVARLRAAADVLTRAGAALGPEIGEVTWQR</sequence>